<dbReference type="Gene3D" id="3.80.10.10">
    <property type="entry name" value="Ribonuclease Inhibitor"/>
    <property type="match status" value="1"/>
</dbReference>
<keyword evidence="8" id="KW-1185">Reference proteome</keyword>
<protein>
    <submittedName>
        <fullName evidence="7">Uncharacterized protein</fullName>
    </submittedName>
</protein>
<dbReference type="Pfam" id="PF20160">
    <property type="entry name" value="C-JID"/>
    <property type="match status" value="1"/>
</dbReference>
<dbReference type="InterPro" id="IPR045344">
    <property type="entry name" value="C-JID"/>
</dbReference>
<dbReference type="SUPFAM" id="SSF52058">
    <property type="entry name" value="L domain-like"/>
    <property type="match status" value="1"/>
</dbReference>
<dbReference type="PANTHER" id="PTHR45752">
    <property type="entry name" value="LEUCINE-RICH REPEAT-CONTAINING"/>
    <property type="match status" value="1"/>
</dbReference>
<evidence type="ECO:0000256" key="1">
    <source>
        <dbReference type="ARBA" id="ARBA00022614"/>
    </source>
</evidence>
<evidence type="ECO:0000256" key="4">
    <source>
        <dbReference type="SAM" id="Phobius"/>
    </source>
</evidence>
<keyword evidence="1" id="KW-0433">Leucine-rich repeat</keyword>
<evidence type="ECO:0000259" key="6">
    <source>
        <dbReference type="Pfam" id="PF23286"/>
    </source>
</evidence>
<keyword evidence="2" id="KW-0677">Repeat</keyword>
<name>A0ABU6QU08_9FABA</name>
<evidence type="ECO:0000256" key="3">
    <source>
        <dbReference type="ARBA" id="ARBA00022821"/>
    </source>
</evidence>
<dbReference type="InterPro" id="IPR050715">
    <property type="entry name" value="LRR-SigEffector_domain"/>
</dbReference>
<dbReference type="PANTHER" id="PTHR45752:SF187">
    <property type="entry name" value="LEUCINE-RICH REPEAT AND IQ DOMAIN-CONTAINING PROTEIN 4"/>
    <property type="match status" value="1"/>
</dbReference>
<evidence type="ECO:0000259" key="5">
    <source>
        <dbReference type="Pfam" id="PF20160"/>
    </source>
</evidence>
<reference evidence="7 8" key="1">
    <citation type="journal article" date="2023" name="Plants (Basel)">
        <title>Bridging the Gap: Combining Genomics and Transcriptomics Approaches to Understand Stylosanthes scabra, an Orphan Legume from the Brazilian Caatinga.</title>
        <authorList>
            <person name="Ferreira-Neto J.R.C."/>
            <person name="da Silva M.D."/>
            <person name="Binneck E."/>
            <person name="de Melo N.F."/>
            <person name="da Silva R.H."/>
            <person name="de Melo A.L.T.M."/>
            <person name="Pandolfi V."/>
            <person name="Bustamante F.O."/>
            <person name="Brasileiro-Vidal A.C."/>
            <person name="Benko-Iseppon A.M."/>
        </authorList>
    </citation>
    <scope>NUCLEOTIDE SEQUENCE [LARGE SCALE GENOMIC DNA]</scope>
    <source>
        <tissue evidence="7">Leaves</tissue>
    </source>
</reference>
<keyword evidence="4" id="KW-1133">Transmembrane helix</keyword>
<keyword evidence="4" id="KW-0812">Transmembrane</keyword>
<feature type="domain" description="Disease resistance protein RPS4B/Roq1-like leucine-rich repeats" evidence="6">
    <location>
        <begin position="2"/>
        <end position="74"/>
    </location>
</feature>
<sequence>MSSLKELDLWMCKSLRKLPEFGKCMNQLSILSLGETAIEELPTTLGNLVGLSELDISGYDKLRSFPNIVGVLCSLSSLTYLSSLKLWGCIPESSEESTFYYNLGRLSSLTYLDLSENQFARVPMIIHELPRLTRLRLYICHYLEVLSELPSSLRELDASCCGSLNASYVNDVIPKMCRVFLESARQDDEEVLQVLIPREEIPAWFDHQEQGSSVSIPFPHNCPSTETIALALCFLLHGRTKDEVQPSVICNGKEFIKQSLFQVFFGIVSPHLFVVYLTGYYFSSLSSQENRFQMLFPSDPDYNILVQRSAARWEEDRPAATIVEDPILLCLEFCTRSNPPVTPIIPFHSNNSSSVM</sequence>
<dbReference type="InterPro" id="IPR032675">
    <property type="entry name" value="LRR_dom_sf"/>
</dbReference>
<dbReference type="Proteomes" id="UP001341840">
    <property type="component" value="Unassembled WGS sequence"/>
</dbReference>
<dbReference type="Pfam" id="PF23286">
    <property type="entry name" value="LRR_13"/>
    <property type="match status" value="1"/>
</dbReference>
<evidence type="ECO:0000313" key="7">
    <source>
        <dbReference type="EMBL" id="MED6115278.1"/>
    </source>
</evidence>
<dbReference type="EMBL" id="JASCZI010001638">
    <property type="protein sequence ID" value="MED6115278.1"/>
    <property type="molecule type" value="Genomic_DNA"/>
</dbReference>
<feature type="domain" description="C-JID" evidence="5">
    <location>
        <begin position="197"/>
        <end position="258"/>
    </location>
</feature>
<evidence type="ECO:0000256" key="2">
    <source>
        <dbReference type="ARBA" id="ARBA00022737"/>
    </source>
</evidence>
<feature type="transmembrane region" description="Helical" evidence="4">
    <location>
        <begin position="260"/>
        <end position="282"/>
    </location>
</feature>
<keyword evidence="3" id="KW-0611">Plant defense</keyword>
<organism evidence="7 8">
    <name type="scientific">Stylosanthes scabra</name>
    <dbReference type="NCBI Taxonomy" id="79078"/>
    <lineage>
        <taxon>Eukaryota</taxon>
        <taxon>Viridiplantae</taxon>
        <taxon>Streptophyta</taxon>
        <taxon>Embryophyta</taxon>
        <taxon>Tracheophyta</taxon>
        <taxon>Spermatophyta</taxon>
        <taxon>Magnoliopsida</taxon>
        <taxon>eudicotyledons</taxon>
        <taxon>Gunneridae</taxon>
        <taxon>Pentapetalae</taxon>
        <taxon>rosids</taxon>
        <taxon>fabids</taxon>
        <taxon>Fabales</taxon>
        <taxon>Fabaceae</taxon>
        <taxon>Papilionoideae</taxon>
        <taxon>50 kb inversion clade</taxon>
        <taxon>dalbergioids sensu lato</taxon>
        <taxon>Dalbergieae</taxon>
        <taxon>Pterocarpus clade</taxon>
        <taxon>Stylosanthes</taxon>
    </lineage>
</organism>
<accession>A0ABU6QU08</accession>
<evidence type="ECO:0000313" key="8">
    <source>
        <dbReference type="Proteomes" id="UP001341840"/>
    </source>
</evidence>
<proteinExistence type="predicted"/>
<dbReference type="InterPro" id="IPR058546">
    <property type="entry name" value="RPS4B/Roq1-like_LRR"/>
</dbReference>
<comment type="caution">
    <text evidence="7">The sequence shown here is derived from an EMBL/GenBank/DDBJ whole genome shotgun (WGS) entry which is preliminary data.</text>
</comment>
<keyword evidence="4" id="KW-0472">Membrane</keyword>
<gene>
    <name evidence="7" type="ORF">PIB30_088948</name>
</gene>